<protein>
    <submittedName>
        <fullName evidence="1">Uncharacterized protein</fullName>
    </submittedName>
</protein>
<dbReference type="AlphaFoldDB" id="A0A395MR06"/>
<comment type="caution">
    <text evidence="1">The sequence shown here is derived from an EMBL/GenBank/DDBJ whole genome shotgun (WGS) entry which is preliminary data.</text>
</comment>
<reference evidence="1 2" key="1">
    <citation type="journal article" date="2018" name="PLoS Pathog.">
        <title>Evolution of structural diversity of trichothecenes, a family of toxins produced by plant pathogenic and entomopathogenic fungi.</title>
        <authorList>
            <person name="Proctor R.H."/>
            <person name="McCormick S.P."/>
            <person name="Kim H.S."/>
            <person name="Cardoza R.E."/>
            <person name="Stanley A.M."/>
            <person name="Lindo L."/>
            <person name="Kelly A."/>
            <person name="Brown D.W."/>
            <person name="Lee T."/>
            <person name="Vaughan M.M."/>
            <person name="Alexander N.J."/>
            <person name="Busman M."/>
            <person name="Gutierrez S."/>
        </authorList>
    </citation>
    <scope>NUCLEOTIDE SEQUENCE [LARGE SCALE GENOMIC DNA]</scope>
    <source>
        <strain evidence="1 2">NRRL 13405</strain>
    </source>
</reference>
<accession>A0A395MR06</accession>
<gene>
    <name evidence="1" type="ORF">FIE12Z_5524</name>
</gene>
<proteinExistence type="predicted"/>
<dbReference type="EMBL" id="PXXK01000143">
    <property type="protein sequence ID" value="RFN50210.1"/>
    <property type="molecule type" value="Genomic_DNA"/>
</dbReference>
<name>A0A395MR06_9HYPO</name>
<evidence type="ECO:0000313" key="2">
    <source>
        <dbReference type="Proteomes" id="UP000265631"/>
    </source>
</evidence>
<dbReference type="STRING" id="2594813.A0A395MR06"/>
<dbReference type="Proteomes" id="UP000265631">
    <property type="component" value="Unassembled WGS sequence"/>
</dbReference>
<organism evidence="1 2">
    <name type="scientific">Fusarium flagelliforme</name>
    <dbReference type="NCBI Taxonomy" id="2675880"/>
    <lineage>
        <taxon>Eukaryota</taxon>
        <taxon>Fungi</taxon>
        <taxon>Dikarya</taxon>
        <taxon>Ascomycota</taxon>
        <taxon>Pezizomycotina</taxon>
        <taxon>Sordariomycetes</taxon>
        <taxon>Hypocreomycetidae</taxon>
        <taxon>Hypocreales</taxon>
        <taxon>Nectriaceae</taxon>
        <taxon>Fusarium</taxon>
        <taxon>Fusarium incarnatum-equiseti species complex</taxon>
    </lineage>
</organism>
<evidence type="ECO:0000313" key="1">
    <source>
        <dbReference type="EMBL" id="RFN50210.1"/>
    </source>
</evidence>
<sequence>MSATSGAIGFLPKFDNAIDAKPAIKIFWTEDMVFAGIGIAYELGQIETIIASPEIFHTSQLIVIPENDWLCSLTLTTHESPEFENGPLQRRVPLHMLALLEQPLDKAPIEASTHRLNPDVRSPAQKLHITDPLAANFLWARSVPNSNLKLSPCYPHQPDPHLITEHLLFNFDNLEDHGVHKLGIDPQLGLFQVYFHASKGIENRWIGSFKPAVQHIRFENREVIVQCYVTGVERVEGIRLTTTHGRQIIMGKDGPNAKSLVEQDKGQCVMGFYCTWTNRGTPHATLVSFGVFTRDGVIPPDYVIKDTEVDSHNYPWCPSGPAHKPSMQEIDPIYGLITTPSQTRVTWLDCTKPIQTIKFNLCHNTTKPRLPIISITHYFADESKRSGFGPTCVRSLRNTSGNKYPWCHCAYGGAPISELSTRSHYTTNTWEVGESRLKAVRLWMNQGGRLTGLQYVAENDRTSPAWGVCPSDCSVEVELPHTYQTGPALKFFLGSDERNSKGVDFVVVAVQLLSVAMKHKNWKIARTERNELPLDLEEVELEMMRMQLDLERADSGT</sequence>
<keyword evidence="2" id="KW-1185">Reference proteome</keyword>